<dbReference type="GO" id="GO:0018537">
    <property type="term" value="F:coenzyme F420-dependent N5,N10-methenyltetrahydromethanopterin reductase activity"/>
    <property type="evidence" value="ECO:0007669"/>
    <property type="project" value="UniProtKB-EC"/>
</dbReference>
<sequence>MSETVQFGVGFGGTLAPAEYPALAARLEELGFDVATVFGDLMMQPPAMVLASMADATSRIQLGVGCYTPWTLHPVEVAGQLAYIDHLSQGRAFMGIVRGAWLDQLHLDTSRSLAAVTDMVAIVRQLLSGSGEGYQGRVYSVNAGTTPFYPVLRESIPLMVGTWSPRLAEYAGAHADQVQVGGCANPAMAPIVKQFTAVGEHAAGRPPGSVDIVLTAVTVVDEDGDAARARARTEVALPFQVIAGLDRTLDVDPDLLNRMDVLLRAHRYEEAGRLIPDDLLDKFTFTGTPDEVAEHAAAVYDAGAKRIEFDTPFGLTPESGVDLLGNRVLPILRSAGYRSEALARA</sequence>
<dbReference type="Proteomes" id="UP001160130">
    <property type="component" value="Unassembled WGS sequence"/>
</dbReference>
<evidence type="ECO:0000313" key="3">
    <source>
        <dbReference type="EMBL" id="MDH6194677.1"/>
    </source>
</evidence>
<name>A0ABT6KVD9_9MYCO</name>
<dbReference type="InterPro" id="IPR011251">
    <property type="entry name" value="Luciferase-like_dom"/>
</dbReference>
<dbReference type="PANTHER" id="PTHR43244">
    <property type="match status" value="1"/>
</dbReference>
<dbReference type="SUPFAM" id="SSF51679">
    <property type="entry name" value="Bacterial luciferase-like"/>
    <property type="match status" value="1"/>
</dbReference>
<dbReference type="Gene3D" id="3.20.20.30">
    <property type="entry name" value="Luciferase-like domain"/>
    <property type="match status" value="1"/>
</dbReference>
<evidence type="ECO:0000256" key="1">
    <source>
        <dbReference type="ARBA" id="ARBA00023002"/>
    </source>
</evidence>
<dbReference type="InterPro" id="IPR050564">
    <property type="entry name" value="F420-G6PD/mer"/>
</dbReference>
<dbReference type="EMBL" id="JARXVE010000002">
    <property type="protein sequence ID" value="MDH6194677.1"/>
    <property type="molecule type" value="Genomic_DNA"/>
</dbReference>
<dbReference type="RefSeq" id="WP_280831345.1">
    <property type="nucleotide sequence ID" value="NZ_JARXVE010000002.1"/>
</dbReference>
<reference evidence="3 4" key="1">
    <citation type="submission" date="2023-04" db="EMBL/GenBank/DDBJ databases">
        <title>Forest soil microbial communities from Buena Vista Peninsula, Colon Province, Panama.</title>
        <authorList>
            <person name="Bouskill N."/>
        </authorList>
    </citation>
    <scope>NUCLEOTIDE SEQUENCE [LARGE SCALE GENOMIC DNA]</scope>
    <source>
        <strain evidence="3 4">AC80</strain>
    </source>
</reference>
<dbReference type="InterPro" id="IPR036661">
    <property type="entry name" value="Luciferase-like_sf"/>
</dbReference>
<comment type="caution">
    <text evidence="3">The sequence shown here is derived from an EMBL/GenBank/DDBJ whole genome shotgun (WGS) entry which is preliminary data.</text>
</comment>
<accession>A0ABT6KVD9</accession>
<organism evidence="3 4">
    <name type="scientific">Mycolicibacterium frederiksbergense</name>
    <dbReference type="NCBI Taxonomy" id="117567"/>
    <lineage>
        <taxon>Bacteria</taxon>
        <taxon>Bacillati</taxon>
        <taxon>Actinomycetota</taxon>
        <taxon>Actinomycetes</taxon>
        <taxon>Mycobacteriales</taxon>
        <taxon>Mycobacteriaceae</taxon>
        <taxon>Mycolicibacterium</taxon>
    </lineage>
</organism>
<gene>
    <name evidence="3" type="ORF">M2272_001306</name>
</gene>
<keyword evidence="4" id="KW-1185">Reference proteome</keyword>
<keyword evidence="1 3" id="KW-0560">Oxidoreductase</keyword>
<proteinExistence type="predicted"/>
<evidence type="ECO:0000313" key="4">
    <source>
        <dbReference type="Proteomes" id="UP001160130"/>
    </source>
</evidence>
<dbReference type="EC" id="1.5.98.2" evidence="3"/>
<feature type="domain" description="Luciferase-like" evidence="2">
    <location>
        <begin position="16"/>
        <end position="305"/>
    </location>
</feature>
<evidence type="ECO:0000259" key="2">
    <source>
        <dbReference type="Pfam" id="PF00296"/>
    </source>
</evidence>
<protein>
    <submittedName>
        <fullName evidence="3">5,10-methylenetetrahydromethanopterin reductase</fullName>
        <ecNumber evidence="3">1.5.98.2</ecNumber>
    </submittedName>
</protein>
<dbReference type="Pfam" id="PF00296">
    <property type="entry name" value="Bac_luciferase"/>
    <property type="match status" value="1"/>
</dbReference>
<dbReference type="PANTHER" id="PTHR43244:SF1">
    <property type="entry name" value="5,10-METHYLENETETRAHYDROMETHANOPTERIN REDUCTASE"/>
    <property type="match status" value="1"/>
</dbReference>